<dbReference type="RefSeq" id="WP_150405837.1">
    <property type="nucleotide sequence ID" value="NZ_VXLC01000018.1"/>
</dbReference>
<reference evidence="2 3" key="1">
    <citation type="submission" date="2019-09" db="EMBL/GenBank/DDBJ databases">
        <authorList>
            <person name="Wang X."/>
        </authorList>
    </citation>
    <scope>NUCLEOTIDE SEQUENCE [LARGE SCALE GENOMIC DNA]</scope>
    <source>
        <strain evidence="2 3">CICC 11023</strain>
    </source>
</reference>
<evidence type="ECO:0000256" key="1">
    <source>
        <dbReference type="SAM" id="SignalP"/>
    </source>
</evidence>
<organism evidence="2 3">
    <name type="scientific">Nocardia colli</name>
    <dbReference type="NCBI Taxonomy" id="2545717"/>
    <lineage>
        <taxon>Bacteria</taxon>
        <taxon>Bacillati</taxon>
        <taxon>Actinomycetota</taxon>
        <taxon>Actinomycetes</taxon>
        <taxon>Mycobacteriales</taxon>
        <taxon>Nocardiaceae</taxon>
        <taxon>Nocardia</taxon>
    </lineage>
</organism>
<dbReference type="EMBL" id="VXLC01000018">
    <property type="protein sequence ID" value="KAA8884616.1"/>
    <property type="molecule type" value="Genomic_DNA"/>
</dbReference>
<feature type="chain" id="PRO_5039145837" evidence="1">
    <location>
        <begin position="29"/>
        <end position="103"/>
    </location>
</feature>
<dbReference type="AlphaFoldDB" id="A0A5N0E6N9"/>
<dbReference type="Proteomes" id="UP000323876">
    <property type="component" value="Unassembled WGS sequence"/>
</dbReference>
<accession>A0A5N0E6N9</accession>
<evidence type="ECO:0000313" key="3">
    <source>
        <dbReference type="Proteomes" id="UP000323876"/>
    </source>
</evidence>
<proteinExistence type="predicted"/>
<name>A0A5N0E6N9_9NOCA</name>
<protein>
    <submittedName>
        <fullName evidence="2">Uncharacterized protein</fullName>
    </submittedName>
</protein>
<keyword evidence="1" id="KW-0732">Signal</keyword>
<gene>
    <name evidence="2" type="ORF">F3087_31995</name>
</gene>
<evidence type="ECO:0000313" key="2">
    <source>
        <dbReference type="EMBL" id="KAA8884616.1"/>
    </source>
</evidence>
<feature type="signal peptide" evidence="1">
    <location>
        <begin position="1"/>
        <end position="28"/>
    </location>
</feature>
<comment type="caution">
    <text evidence="2">The sequence shown here is derived from an EMBL/GenBank/DDBJ whole genome shotgun (WGS) entry which is preliminary data.</text>
</comment>
<dbReference type="OrthoDB" id="4336033at2"/>
<sequence>MRIKYIAIAGLFAVTSVAQILGSAAATADAPANCTSKLVGRGAIAFCTSPNGGSYRATVDCMSFDGTQIIPRTAPNWVRDGQSLVICPEFTIESKAGIQTRDS</sequence>
<keyword evidence="3" id="KW-1185">Reference proteome</keyword>